<accession>A0ABR4AXT0</accession>
<evidence type="ECO:0000313" key="2">
    <source>
        <dbReference type="Proteomes" id="UP001590951"/>
    </source>
</evidence>
<protein>
    <submittedName>
        <fullName evidence="1">Uncharacterized protein</fullName>
    </submittedName>
</protein>
<gene>
    <name evidence="1" type="ORF">ABVK25_009805</name>
</gene>
<keyword evidence="2" id="KW-1185">Reference proteome</keyword>
<organism evidence="1 2">
    <name type="scientific">Lepraria finkii</name>
    <dbReference type="NCBI Taxonomy" id="1340010"/>
    <lineage>
        <taxon>Eukaryota</taxon>
        <taxon>Fungi</taxon>
        <taxon>Dikarya</taxon>
        <taxon>Ascomycota</taxon>
        <taxon>Pezizomycotina</taxon>
        <taxon>Lecanoromycetes</taxon>
        <taxon>OSLEUM clade</taxon>
        <taxon>Lecanoromycetidae</taxon>
        <taxon>Lecanorales</taxon>
        <taxon>Lecanorineae</taxon>
        <taxon>Stereocaulaceae</taxon>
        <taxon>Lepraria</taxon>
    </lineage>
</organism>
<name>A0ABR4AXT0_9LECA</name>
<dbReference type="EMBL" id="JBHFEH010000055">
    <property type="protein sequence ID" value="KAL2049938.1"/>
    <property type="molecule type" value="Genomic_DNA"/>
</dbReference>
<proteinExistence type="predicted"/>
<dbReference type="Proteomes" id="UP001590951">
    <property type="component" value="Unassembled WGS sequence"/>
</dbReference>
<reference evidence="1 2" key="1">
    <citation type="submission" date="2024-09" db="EMBL/GenBank/DDBJ databases">
        <title>Rethinking Asexuality: The Enigmatic Case of Functional Sexual Genes in Lepraria (Stereocaulaceae).</title>
        <authorList>
            <person name="Doellman M."/>
            <person name="Sun Y."/>
            <person name="Barcenas-Pena A."/>
            <person name="Lumbsch H.T."/>
            <person name="Grewe F."/>
        </authorList>
    </citation>
    <scope>NUCLEOTIDE SEQUENCE [LARGE SCALE GENOMIC DNA]</scope>
    <source>
        <strain evidence="1 2">Grewe 0041</strain>
    </source>
</reference>
<sequence>MIAAGVKATLLTVDGLNSPAKGTTVQKPKVKPADDAKLPCPRCKFLLTRKWNLQEHLPICVMRNGNLDSLRHDDPVAEEMEGAVE</sequence>
<evidence type="ECO:0000313" key="1">
    <source>
        <dbReference type="EMBL" id="KAL2049938.1"/>
    </source>
</evidence>
<comment type="caution">
    <text evidence="1">The sequence shown here is derived from an EMBL/GenBank/DDBJ whole genome shotgun (WGS) entry which is preliminary data.</text>
</comment>